<dbReference type="GO" id="GO:0016779">
    <property type="term" value="F:nucleotidyltransferase activity"/>
    <property type="evidence" value="ECO:0007669"/>
    <property type="project" value="UniProtKB-KW"/>
</dbReference>
<organism evidence="4">
    <name type="scientific">marine metagenome</name>
    <dbReference type="NCBI Taxonomy" id="408172"/>
    <lineage>
        <taxon>unclassified sequences</taxon>
        <taxon>metagenomes</taxon>
        <taxon>ecological metagenomes</taxon>
    </lineage>
</organism>
<evidence type="ECO:0000259" key="3">
    <source>
        <dbReference type="Pfam" id="PF00483"/>
    </source>
</evidence>
<dbReference type="SUPFAM" id="SSF53448">
    <property type="entry name" value="Nucleotide-diphospho-sugar transferases"/>
    <property type="match status" value="1"/>
</dbReference>
<name>A0A381S803_9ZZZZ</name>
<evidence type="ECO:0000313" key="4">
    <source>
        <dbReference type="EMBL" id="SUZ99629.1"/>
    </source>
</evidence>
<evidence type="ECO:0000256" key="1">
    <source>
        <dbReference type="ARBA" id="ARBA00022679"/>
    </source>
</evidence>
<protein>
    <recommendedName>
        <fullName evidence="3">Nucleotidyl transferase domain-containing protein</fullName>
    </recommendedName>
</protein>
<reference evidence="4" key="1">
    <citation type="submission" date="2018-05" db="EMBL/GenBank/DDBJ databases">
        <authorList>
            <person name="Lanie J.A."/>
            <person name="Ng W.-L."/>
            <person name="Kazmierczak K.M."/>
            <person name="Andrzejewski T.M."/>
            <person name="Davidsen T.M."/>
            <person name="Wayne K.J."/>
            <person name="Tettelin H."/>
            <person name="Glass J.I."/>
            <person name="Rusch D."/>
            <person name="Podicherti R."/>
            <person name="Tsui H.-C.T."/>
            <person name="Winkler M.E."/>
        </authorList>
    </citation>
    <scope>NUCLEOTIDE SEQUENCE</scope>
</reference>
<dbReference type="InterPro" id="IPR005835">
    <property type="entry name" value="NTP_transferase_dom"/>
</dbReference>
<dbReference type="Gene3D" id="3.90.550.10">
    <property type="entry name" value="Spore Coat Polysaccharide Biosynthesis Protein SpsA, Chain A"/>
    <property type="match status" value="1"/>
</dbReference>
<dbReference type="AlphaFoldDB" id="A0A381S803"/>
<proteinExistence type="predicted"/>
<dbReference type="Pfam" id="PF00483">
    <property type="entry name" value="NTP_transferase"/>
    <property type="match status" value="1"/>
</dbReference>
<keyword evidence="1" id="KW-0808">Transferase</keyword>
<dbReference type="PANTHER" id="PTHR43584:SF8">
    <property type="entry name" value="N-ACETYLMURAMATE ALPHA-1-PHOSPHATE URIDYLYLTRANSFERASE"/>
    <property type="match status" value="1"/>
</dbReference>
<feature type="domain" description="Nucleotidyl transferase" evidence="3">
    <location>
        <begin position="4"/>
        <end position="231"/>
    </location>
</feature>
<dbReference type="EMBL" id="UINC01002722">
    <property type="protein sequence ID" value="SUZ99629.1"/>
    <property type="molecule type" value="Genomic_DNA"/>
</dbReference>
<accession>A0A381S803</accession>
<dbReference type="InterPro" id="IPR050065">
    <property type="entry name" value="GlmU-like"/>
</dbReference>
<sequence>MKLVIIAAGQGKRIRSITEDLPKTLLKINGRTLLETLLENCLHVGISDVVVVTGYQSKEIEDFIHNLQMDLNIQTVYNPDWNLENGLSILAAKDTISAHETFIVSMSDHFYGPDLLEQVMKINLGNNTACVALDFNKDDIFDIDDGMKITVEKNNKEKITEMSKTLDDFDAIDCGVFKFKYSFFKTLDNARRSGKFSIAEACKMLIKIGEMGGVNIGNSFWLDIDTPEAVHYLKNTFSS</sequence>
<evidence type="ECO:0000256" key="2">
    <source>
        <dbReference type="ARBA" id="ARBA00022695"/>
    </source>
</evidence>
<dbReference type="InterPro" id="IPR029044">
    <property type="entry name" value="Nucleotide-diphossugar_trans"/>
</dbReference>
<keyword evidence="2" id="KW-0548">Nucleotidyltransferase</keyword>
<gene>
    <name evidence="4" type="ORF">METZ01_LOCUS52483</name>
</gene>
<dbReference type="PANTHER" id="PTHR43584">
    <property type="entry name" value="NUCLEOTIDYL TRANSFERASE"/>
    <property type="match status" value="1"/>
</dbReference>